<dbReference type="HAMAP" id="MF_01010">
    <property type="entry name" value="23SrRNA_methyltr_RlmD"/>
    <property type="match status" value="1"/>
</dbReference>
<reference evidence="10 11" key="1">
    <citation type="submission" date="2017-06" db="EMBL/GenBank/DDBJ databases">
        <title>Neisseria chenwenguii sp. nov., isolated from the intestinal contents of Tibetan Plateau Pika in Yushu, Qinghai Province, China.</title>
        <authorList>
            <person name="Zhang G."/>
        </authorList>
    </citation>
    <scope>NUCLEOTIDE SEQUENCE [LARGE SCALE GENOMIC DNA]</scope>
    <source>
        <strain evidence="10 11">10023</strain>
    </source>
</reference>
<dbReference type="PROSITE" id="PS01230">
    <property type="entry name" value="TRMA_1"/>
    <property type="match status" value="1"/>
</dbReference>
<keyword evidence="2 9" id="KW-0698">rRNA processing</keyword>
<dbReference type="PROSITE" id="PS51687">
    <property type="entry name" value="SAM_MT_RNA_M5U"/>
    <property type="match status" value="1"/>
</dbReference>
<evidence type="ECO:0000256" key="9">
    <source>
        <dbReference type="HAMAP-Rule" id="MF_01010"/>
    </source>
</evidence>
<dbReference type="RefSeq" id="WP_089035654.1">
    <property type="nucleotide sequence ID" value="NZ_CP022278.1"/>
</dbReference>
<dbReference type="PROSITE" id="PS50926">
    <property type="entry name" value="TRAM"/>
    <property type="match status" value="1"/>
</dbReference>
<dbReference type="InterPro" id="IPR030390">
    <property type="entry name" value="MeTrfase_TrmA_AS"/>
</dbReference>
<feature type="binding site" evidence="9">
    <location>
        <position position="275"/>
    </location>
    <ligand>
        <name>S-adenosyl-L-methionine</name>
        <dbReference type="ChEBI" id="CHEBI:59789"/>
    </ligand>
</feature>
<dbReference type="GO" id="GO:0051539">
    <property type="term" value="F:4 iron, 4 sulfur cluster binding"/>
    <property type="evidence" value="ECO:0007669"/>
    <property type="project" value="UniProtKB-KW"/>
</dbReference>
<dbReference type="Pfam" id="PF01938">
    <property type="entry name" value="TRAM"/>
    <property type="match status" value="1"/>
</dbReference>
<evidence type="ECO:0000256" key="4">
    <source>
        <dbReference type="ARBA" id="ARBA00022679"/>
    </source>
</evidence>
<accession>A0A220S0E7</accession>
<dbReference type="InterPro" id="IPR002792">
    <property type="entry name" value="TRAM_dom"/>
</dbReference>
<keyword evidence="8 9" id="KW-0411">Iron-sulfur</keyword>
<dbReference type="SUPFAM" id="SSF53335">
    <property type="entry name" value="S-adenosyl-L-methionine-dependent methyltransferases"/>
    <property type="match status" value="1"/>
</dbReference>
<dbReference type="AlphaFoldDB" id="A0A220S0E7"/>
<evidence type="ECO:0000313" key="11">
    <source>
        <dbReference type="Proteomes" id="UP000198238"/>
    </source>
</evidence>
<comment type="catalytic activity">
    <reaction evidence="9">
        <text>uridine(1939) in 23S rRNA + S-adenosyl-L-methionine = 5-methyluridine(1939) in 23S rRNA + S-adenosyl-L-homocysteine + H(+)</text>
        <dbReference type="Rhea" id="RHEA:42908"/>
        <dbReference type="Rhea" id="RHEA-COMP:10278"/>
        <dbReference type="Rhea" id="RHEA-COMP:10279"/>
        <dbReference type="ChEBI" id="CHEBI:15378"/>
        <dbReference type="ChEBI" id="CHEBI:57856"/>
        <dbReference type="ChEBI" id="CHEBI:59789"/>
        <dbReference type="ChEBI" id="CHEBI:65315"/>
        <dbReference type="ChEBI" id="CHEBI:74447"/>
        <dbReference type="EC" id="2.1.1.190"/>
    </reaction>
</comment>
<evidence type="ECO:0000256" key="7">
    <source>
        <dbReference type="ARBA" id="ARBA00023004"/>
    </source>
</evidence>
<evidence type="ECO:0000256" key="1">
    <source>
        <dbReference type="ARBA" id="ARBA00022485"/>
    </source>
</evidence>
<dbReference type="GO" id="GO:0005506">
    <property type="term" value="F:iron ion binding"/>
    <property type="evidence" value="ECO:0007669"/>
    <property type="project" value="UniProtKB-UniRule"/>
</dbReference>
<dbReference type="Gene3D" id="3.40.50.150">
    <property type="entry name" value="Vaccinia Virus protein VP39"/>
    <property type="match status" value="1"/>
</dbReference>
<keyword evidence="7 9" id="KW-0408">Iron</keyword>
<dbReference type="GO" id="GO:0070041">
    <property type="term" value="F:rRNA (uridine-C5-)-methyltransferase activity"/>
    <property type="evidence" value="ECO:0007669"/>
    <property type="project" value="UniProtKB-UniRule"/>
</dbReference>
<keyword evidence="4 9" id="KW-0808">Transferase</keyword>
<dbReference type="GO" id="GO:0003723">
    <property type="term" value="F:RNA binding"/>
    <property type="evidence" value="ECO:0007669"/>
    <property type="project" value="InterPro"/>
</dbReference>
<keyword evidence="11" id="KW-1185">Reference proteome</keyword>
<dbReference type="Gene3D" id="2.40.50.140">
    <property type="entry name" value="Nucleic acid-binding proteins"/>
    <property type="match status" value="1"/>
</dbReference>
<keyword evidence="1 9" id="KW-0004">4Fe-4S</keyword>
<feature type="binding site" evidence="9">
    <location>
        <position position="73"/>
    </location>
    <ligand>
        <name>[4Fe-4S] cluster</name>
        <dbReference type="ChEBI" id="CHEBI:49883"/>
    </ligand>
</feature>
<evidence type="ECO:0000256" key="2">
    <source>
        <dbReference type="ARBA" id="ARBA00022552"/>
    </source>
</evidence>
<feature type="binding site" evidence="9">
    <location>
        <position position="374"/>
    </location>
    <ligand>
        <name>S-adenosyl-L-methionine</name>
        <dbReference type="ChEBI" id="CHEBI:59789"/>
    </ligand>
</feature>
<dbReference type="KEGG" id="nei:BG910_03520"/>
<dbReference type="Gene3D" id="2.40.50.1070">
    <property type="match status" value="1"/>
</dbReference>
<keyword evidence="6 9" id="KW-0479">Metal-binding</keyword>
<keyword evidence="5 9" id="KW-0949">S-adenosyl-L-methionine</keyword>
<evidence type="ECO:0000313" key="10">
    <source>
        <dbReference type="EMBL" id="ASK26934.1"/>
    </source>
</evidence>
<comment type="function">
    <text evidence="9">Catalyzes the formation of 5-methyl-uridine at position 1939 (m5U1939) in 23S rRNA.</text>
</comment>
<name>A0A220S0E7_9NEIS</name>
<feature type="binding site" evidence="9">
    <location>
        <position position="82"/>
    </location>
    <ligand>
        <name>[4Fe-4S] cluster</name>
        <dbReference type="ChEBI" id="CHEBI:49883"/>
    </ligand>
</feature>
<dbReference type="EC" id="2.1.1.190" evidence="9"/>
<dbReference type="FunFam" id="2.40.50.140:FF:000097">
    <property type="entry name" value="23S rRNA (uracil(1939)-C(5))-methyltransferase RlmD"/>
    <property type="match status" value="1"/>
</dbReference>
<organism evidence="10 11">
    <name type="scientific">Neisseria chenwenguii</name>
    <dbReference type="NCBI Taxonomy" id="1853278"/>
    <lineage>
        <taxon>Bacteria</taxon>
        <taxon>Pseudomonadati</taxon>
        <taxon>Pseudomonadota</taxon>
        <taxon>Betaproteobacteria</taxon>
        <taxon>Neisseriales</taxon>
        <taxon>Neisseriaceae</taxon>
        <taxon>Neisseria</taxon>
    </lineage>
</organism>
<dbReference type="EMBL" id="CP022278">
    <property type="protein sequence ID" value="ASK26934.1"/>
    <property type="molecule type" value="Genomic_DNA"/>
</dbReference>
<feature type="binding site" evidence="9">
    <location>
        <position position="160"/>
    </location>
    <ligand>
        <name>[4Fe-4S] cluster</name>
        <dbReference type="ChEBI" id="CHEBI:49883"/>
    </ligand>
</feature>
<dbReference type="PANTHER" id="PTHR11061:SF49">
    <property type="entry name" value="23S RRNA (URACIL(1939)-C(5))-METHYLTRANSFERASE RLMD"/>
    <property type="match status" value="1"/>
</dbReference>
<comment type="similarity">
    <text evidence="9">Belongs to the class I-like SAM-binding methyltransferase superfamily. RNA M5U methyltransferase family. RlmD subfamily.</text>
</comment>
<dbReference type="InterPro" id="IPR029063">
    <property type="entry name" value="SAM-dependent_MTases_sf"/>
</dbReference>
<dbReference type="GO" id="GO:0070475">
    <property type="term" value="P:rRNA base methylation"/>
    <property type="evidence" value="ECO:0007669"/>
    <property type="project" value="TreeGrafter"/>
</dbReference>
<feature type="binding site" evidence="9">
    <location>
        <position position="309"/>
    </location>
    <ligand>
        <name>S-adenosyl-L-methionine</name>
        <dbReference type="ChEBI" id="CHEBI:59789"/>
    </ligand>
</feature>
<evidence type="ECO:0000256" key="6">
    <source>
        <dbReference type="ARBA" id="ARBA00022723"/>
    </source>
</evidence>
<feature type="active site" description="Nucleophile" evidence="9">
    <location>
        <position position="401"/>
    </location>
</feature>
<dbReference type="Pfam" id="PF05958">
    <property type="entry name" value="tRNA_U5-meth_tr"/>
    <property type="match status" value="1"/>
</dbReference>
<dbReference type="InterPro" id="IPR012340">
    <property type="entry name" value="NA-bd_OB-fold"/>
</dbReference>
<dbReference type="Proteomes" id="UP000198238">
    <property type="component" value="Chromosome"/>
</dbReference>
<dbReference type="InterPro" id="IPR010280">
    <property type="entry name" value="U5_MeTrfase_fam"/>
</dbReference>
<protein>
    <recommendedName>
        <fullName evidence="9">23S rRNA (uracil(1939)-C(5))-methyltransferase RlmD</fullName>
        <ecNumber evidence="9">2.1.1.190</ecNumber>
    </recommendedName>
    <alternativeName>
        <fullName evidence="9">23S rRNA(m5U1939)-methyltransferase</fullName>
    </alternativeName>
</protein>
<gene>
    <name evidence="9" type="primary">rlmD</name>
    <name evidence="10" type="ORF">BG910_03520</name>
</gene>
<feature type="binding site" evidence="9">
    <location>
        <position position="353"/>
    </location>
    <ligand>
        <name>S-adenosyl-L-methionine</name>
        <dbReference type="ChEBI" id="CHEBI:59789"/>
    </ligand>
</feature>
<evidence type="ECO:0000256" key="8">
    <source>
        <dbReference type="ARBA" id="ARBA00023014"/>
    </source>
</evidence>
<keyword evidence="3 9" id="KW-0489">Methyltransferase</keyword>
<feature type="binding site" evidence="9">
    <location>
        <position position="79"/>
    </location>
    <ligand>
        <name>[4Fe-4S] cluster</name>
        <dbReference type="ChEBI" id="CHEBI:49883"/>
    </ligand>
</feature>
<dbReference type="SUPFAM" id="SSF50249">
    <property type="entry name" value="Nucleic acid-binding proteins"/>
    <property type="match status" value="1"/>
</dbReference>
<evidence type="ECO:0000256" key="3">
    <source>
        <dbReference type="ARBA" id="ARBA00022603"/>
    </source>
</evidence>
<feature type="binding site" evidence="9">
    <location>
        <position position="304"/>
    </location>
    <ligand>
        <name>S-adenosyl-L-methionine</name>
        <dbReference type="ChEBI" id="CHEBI:59789"/>
    </ligand>
</feature>
<dbReference type="InterPro" id="IPR001566">
    <property type="entry name" value="23S_rRNA_MeTrfase_RlmD"/>
</dbReference>
<feature type="binding site" evidence="9">
    <location>
        <position position="325"/>
    </location>
    <ligand>
        <name>S-adenosyl-L-methionine</name>
        <dbReference type="ChEBI" id="CHEBI:59789"/>
    </ligand>
</feature>
<dbReference type="PANTHER" id="PTHR11061">
    <property type="entry name" value="RNA M5U METHYLTRANSFERASE"/>
    <property type="match status" value="1"/>
</dbReference>
<dbReference type="CDD" id="cd02440">
    <property type="entry name" value="AdoMet_MTases"/>
    <property type="match status" value="1"/>
</dbReference>
<dbReference type="NCBIfam" id="NF009639">
    <property type="entry name" value="PRK13168.1"/>
    <property type="match status" value="1"/>
</dbReference>
<proteinExistence type="inferred from homology"/>
<dbReference type="OrthoDB" id="9804590at2"/>
<sequence>MGKTEVSGVVADVSSLDFEGRGVAKIGGKTVFVKGAMPSEKVVCRIVKSKKQFDEAETVEVLRASGERVEPECRYFDTCGGCALQHIAPQSQVAFKQRIVEEQLARIGKVVPQRVLPPIYGAAWHYRSRARLSVEVDKAGRLKMGFHEKKTNDVVDIRSCKLLPVHISGCLPQVGDLLRRLVGAAQQVGFVEFYFGQELTVLNIKLNNSPSETVRNIIKEWFDSTLAGVAEKWQIWLQCGKEKSCVFYPDGNMVLKYVLPEFDVEMPYRPGDFTQVNAEMNAVMVSRALGMLDIRPGERVADLFCGLGNFSLPMAKCGAEVLGIEGSETLVAQAAQNAVVNKCRQSAAFLAADLFEIGETDAAAWGKFDKMLLDPPRSGAYAVVKSLHAPYLPKKIVYVSCNPATLARDAAVLVEKGYIFKEVGVMNMFSQTAHAEAVALFEL</sequence>
<evidence type="ECO:0000256" key="5">
    <source>
        <dbReference type="ARBA" id="ARBA00022691"/>
    </source>
</evidence>